<evidence type="ECO:0000313" key="3">
    <source>
        <dbReference type="Proteomes" id="UP001220256"/>
    </source>
</evidence>
<dbReference type="Gene3D" id="1.10.287.110">
    <property type="entry name" value="DnaJ domain"/>
    <property type="match status" value="1"/>
</dbReference>
<keyword evidence="3" id="KW-1185">Reference proteome</keyword>
<feature type="region of interest" description="Disordered" evidence="1">
    <location>
        <begin position="101"/>
        <end position="156"/>
    </location>
</feature>
<dbReference type="Proteomes" id="UP001220256">
    <property type="component" value="Unassembled WGS sequence"/>
</dbReference>
<feature type="compositionally biased region" description="Pro residues" evidence="1">
    <location>
        <begin position="107"/>
        <end position="128"/>
    </location>
</feature>
<accession>A0ABQ8WE73</accession>
<protein>
    <recommendedName>
        <fullName evidence="4">J domain-containing protein</fullName>
    </recommendedName>
</protein>
<organism evidence="2 3">
    <name type="scientific">Penicillium chrysogenum</name>
    <name type="common">Penicillium notatum</name>
    <dbReference type="NCBI Taxonomy" id="5076"/>
    <lineage>
        <taxon>Eukaryota</taxon>
        <taxon>Fungi</taxon>
        <taxon>Dikarya</taxon>
        <taxon>Ascomycota</taxon>
        <taxon>Pezizomycotina</taxon>
        <taxon>Eurotiomycetes</taxon>
        <taxon>Eurotiomycetidae</taxon>
        <taxon>Eurotiales</taxon>
        <taxon>Aspergillaceae</taxon>
        <taxon>Penicillium</taxon>
        <taxon>Penicillium chrysogenum species complex</taxon>
    </lineage>
</organism>
<sequence length="156" mass="16580">MLHYSHLSGDSNGDAEGFSGISISLFTLLQLPVASPDASFNQSGAQEFPGAQEFRATVEDDGLDADYSMVGDYPEEPDYYVLLGLSRNPPPTEAEIRSAYRNLTPSFHPPAPREGAPLGPPSSGPPAPRMKMPSRQAATASPLRGRESVQTHPGGV</sequence>
<evidence type="ECO:0008006" key="4">
    <source>
        <dbReference type="Google" id="ProtNLM"/>
    </source>
</evidence>
<evidence type="ECO:0000256" key="1">
    <source>
        <dbReference type="SAM" id="MobiDB-lite"/>
    </source>
</evidence>
<dbReference type="InterPro" id="IPR036869">
    <property type="entry name" value="J_dom_sf"/>
</dbReference>
<gene>
    <name evidence="2" type="ORF">N7505_007461</name>
</gene>
<name>A0ABQ8WE73_PENCH</name>
<evidence type="ECO:0000313" key="2">
    <source>
        <dbReference type="EMBL" id="KAJ5264668.1"/>
    </source>
</evidence>
<reference evidence="2 3" key="1">
    <citation type="journal article" date="2023" name="IMA Fungus">
        <title>Comparative genomic study of the Penicillium genus elucidates a diverse pangenome and 15 lateral gene transfer events.</title>
        <authorList>
            <person name="Petersen C."/>
            <person name="Sorensen T."/>
            <person name="Nielsen M.R."/>
            <person name="Sondergaard T.E."/>
            <person name="Sorensen J.L."/>
            <person name="Fitzpatrick D.A."/>
            <person name="Frisvad J.C."/>
            <person name="Nielsen K.L."/>
        </authorList>
    </citation>
    <scope>NUCLEOTIDE SEQUENCE [LARGE SCALE GENOMIC DNA]</scope>
    <source>
        <strain evidence="2 3">IBT 3361</strain>
    </source>
</reference>
<comment type="caution">
    <text evidence="2">The sequence shown here is derived from an EMBL/GenBank/DDBJ whole genome shotgun (WGS) entry which is preliminary data.</text>
</comment>
<dbReference type="EMBL" id="JAPVEB010000004">
    <property type="protein sequence ID" value="KAJ5264668.1"/>
    <property type="molecule type" value="Genomic_DNA"/>
</dbReference>
<dbReference type="SUPFAM" id="SSF46565">
    <property type="entry name" value="Chaperone J-domain"/>
    <property type="match status" value="1"/>
</dbReference>
<proteinExistence type="predicted"/>